<sequence length="124" mass="14668">MREIEKILEEIEDLQDISGWDLQTVQGILGIVRKHMSGKDSNVPTDDGWIPVEERLPKYKERCGNDDNGNQYMKRLEIAYMTDTVEYTHGYYDGHKWLDKRHDIISNVIAWRVHEPYYPERSGK</sequence>
<dbReference type="AlphaFoldDB" id="A0A9D2RJV6"/>
<evidence type="ECO:0000313" key="1">
    <source>
        <dbReference type="EMBL" id="HJB06578.1"/>
    </source>
</evidence>
<name>A0A9D2RJV6_9FIRM</name>
<dbReference type="Proteomes" id="UP000886804">
    <property type="component" value="Unassembled WGS sequence"/>
</dbReference>
<evidence type="ECO:0000313" key="2">
    <source>
        <dbReference type="Proteomes" id="UP000886804"/>
    </source>
</evidence>
<dbReference type="EMBL" id="DWYS01000021">
    <property type="protein sequence ID" value="HJB06578.1"/>
    <property type="molecule type" value="Genomic_DNA"/>
</dbReference>
<evidence type="ECO:0008006" key="3">
    <source>
        <dbReference type="Google" id="ProtNLM"/>
    </source>
</evidence>
<accession>A0A9D2RJV6</accession>
<reference evidence="1" key="1">
    <citation type="journal article" date="2021" name="PeerJ">
        <title>Extensive microbial diversity within the chicken gut microbiome revealed by metagenomics and culture.</title>
        <authorList>
            <person name="Gilroy R."/>
            <person name="Ravi A."/>
            <person name="Getino M."/>
            <person name="Pursley I."/>
            <person name="Horton D.L."/>
            <person name="Alikhan N.F."/>
            <person name="Baker D."/>
            <person name="Gharbi K."/>
            <person name="Hall N."/>
            <person name="Watson M."/>
            <person name="Adriaenssens E.M."/>
            <person name="Foster-Nyarko E."/>
            <person name="Jarju S."/>
            <person name="Secka A."/>
            <person name="Antonio M."/>
            <person name="Oren A."/>
            <person name="Chaudhuri R.R."/>
            <person name="La Ragione R."/>
            <person name="Hildebrand F."/>
            <person name="Pallen M.J."/>
        </authorList>
    </citation>
    <scope>NUCLEOTIDE SEQUENCE</scope>
    <source>
        <strain evidence="1">CHK188-4685</strain>
    </source>
</reference>
<proteinExistence type="predicted"/>
<reference evidence="1" key="2">
    <citation type="submission" date="2021-04" db="EMBL/GenBank/DDBJ databases">
        <authorList>
            <person name="Gilroy R."/>
        </authorList>
    </citation>
    <scope>NUCLEOTIDE SEQUENCE</scope>
    <source>
        <strain evidence="1">CHK188-4685</strain>
    </source>
</reference>
<comment type="caution">
    <text evidence="1">The sequence shown here is derived from an EMBL/GenBank/DDBJ whole genome shotgun (WGS) entry which is preliminary data.</text>
</comment>
<gene>
    <name evidence="1" type="ORF">H9716_01785</name>
</gene>
<protein>
    <recommendedName>
        <fullName evidence="3">DUF551 domain-containing protein</fullName>
    </recommendedName>
</protein>
<organism evidence="1 2">
    <name type="scientific">Candidatus Enterocloster faecavium</name>
    <dbReference type="NCBI Taxonomy" id="2838560"/>
    <lineage>
        <taxon>Bacteria</taxon>
        <taxon>Bacillati</taxon>
        <taxon>Bacillota</taxon>
        <taxon>Clostridia</taxon>
        <taxon>Lachnospirales</taxon>
        <taxon>Lachnospiraceae</taxon>
        <taxon>Enterocloster</taxon>
    </lineage>
</organism>